<evidence type="ECO:0000313" key="4">
    <source>
        <dbReference type="Proteomes" id="UP000273044"/>
    </source>
</evidence>
<organism evidence="3 4">
    <name type="scientific">Arachnia propionica</name>
    <dbReference type="NCBI Taxonomy" id="1750"/>
    <lineage>
        <taxon>Bacteria</taxon>
        <taxon>Bacillati</taxon>
        <taxon>Actinomycetota</taxon>
        <taxon>Actinomycetes</taxon>
        <taxon>Propionibacteriales</taxon>
        <taxon>Propionibacteriaceae</taxon>
        <taxon>Arachnia</taxon>
    </lineage>
</organism>
<dbReference type="GO" id="GO:0006813">
    <property type="term" value="P:potassium ion transport"/>
    <property type="evidence" value="ECO:0007669"/>
    <property type="project" value="InterPro"/>
</dbReference>
<dbReference type="Gene3D" id="3.40.50.720">
    <property type="entry name" value="NAD(P)-binding Rossmann-like Domain"/>
    <property type="match status" value="1"/>
</dbReference>
<dbReference type="AlphaFoldDB" id="A0A3N4CW45"/>
<feature type="domain" description="RCK C-terminal" evidence="2">
    <location>
        <begin position="133"/>
        <end position="215"/>
    </location>
</feature>
<keyword evidence="4" id="KW-1185">Reference proteome</keyword>
<gene>
    <name evidence="3" type="primary">trkA_2</name>
    <name evidence="3" type="ORF">NCTC12967_01484</name>
</gene>
<evidence type="ECO:0000313" key="3">
    <source>
        <dbReference type="EMBL" id="VEH70195.1"/>
    </source>
</evidence>
<dbReference type="GO" id="GO:0008324">
    <property type="term" value="F:monoatomic cation transmembrane transporter activity"/>
    <property type="evidence" value="ECO:0007669"/>
    <property type="project" value="InterPro"/>
</dbReference>
<feature type="domain" description="RCK N-terminal" evidence="1">
    <location>
        <begin position="1"/>
        <end position="118"/>
    </location>
</feature>
<dbReference type="Pfam" id="PF02080">
    <property type="entry name" value="TrkA_C"/>
    <property type="match status" value="1"/>
</dbReference>
<dbReference type="EMBL" id="LR134406">
    <property type="protein sequence ID" value="VEH70195.1"/>
    <property type="molecule type" value="Genomic_DNA"/>
</dbReference>
<dbReference type="SUPFAM" id="SSF51735">
    <property type="entry name" value="NAD(P)-binding Rossmann-fold domains"/>
    <property type="match status" value="1"/>
</dbReference>
<dbReference type="Proteomes" id="UP000273044">
    <property type="component" value="Chromosome"/>
</dbReference>
<evidence type="ECO:0000259" key="1">
    <source>
        <dbReference type="PROSITE" id="PS51201"/>
    </source>
</evidence>
<proteinExistence type="predicted"/>
<dbReference type="InterPro" id="IPR006037">
    <property type="entry name" value="RCK_C"/>
</dbReference>
<sequence>MHIVIMGCGRVGSMLARGLEKRGHSVAVIDVNVDSFRRLGIDFQGATVSGVGFDREVLEAADIRHADGFAAVSSGDNSNILAARVVREQYGVDNVVARIYDQGRAAVYERLGIPTVATVRWTVGQVMRRLLPEGSEPVWRDPSGTVRLLQIYVHSAWVGKRIRDLSAAAQAPIPFVSRTGRGIVPDSQTVFQDGDLVFVACETERTDDVESLFAAPPTRSRDL</sequence>
<dbReference type="OrthoDB" id="3208998at2"/>
<dbReference type="PROSITE" id="PS51201">
    <property type="entry name" value="RCK_N"/>
    <property type="match status" value="1"/>
</dbReference>
<dbReference type="Gene3D" id="3.30.70.1450">
    <property type="entry name" value="Regulator of K+ conductance, C-terminal domain"/>
    <property type="match status" value="1"/>
</dbReference>
<evidence type="ECO:0000259" key="2">
    <source>
        <dbReference type="PROSITE" id="PS51202"/>
    </source>
</evidence>
<dbReference type="PROSITE" id="PS51202">
    <property type="entry name" value="RCK_C"/>
    <property type="match status" value="1"/>
</dbReference>
<reference evidence="3 4" key="1">
    <citation type="submission" date="2018-12" db="EMBL/GenBank/DDBJ databases">
        <authorList>
            <consortium name="Pathogen Informatics"/>
        </authorList>
    </citation>
    <scope>NUCLEOTIDE SEQUENCE [LARGE SCALE GENOMIC DNA]</scope>
    <source>
        <strain evidence="3 4">NCTC12967</strain>
    </source>
</reference>
<dbReference type="SUPFAM" id="SSF116726">
    <property type="entry name" value="TrkA C-terminal domain-like"/>
    <property type="match status" value="1"/>
</dbReference>
<dbReference type="InterPro" id="IPR036291">
    <property type="entry name" value="NAD(P)-bd_dom_sf"/>
</dbReference>
<accession>A0A3N4CW45</accession>
<name>A0A3N4CW45_9ACTN</name>
<dbReference type="PANTHER" id="PTHR43833:SF8">
    <property type="entry name" value="TRK SYSTEM POTASSIUM UPTAKE PROTEIN TRKA"/>
    <property type="match status" value="1"/>
</dbReference>
<protein>
    <submittedName>
        <fullName evidence="3">Trk system potassium uptake protein trkA</fullName>
    </submittedName>
</protein>
<dbReference type="InterPro" id="IPR036721">
    <property type="entry name" value="RCK_C_sf"/>
</dbReference>
<dbReference type="OMA" id="RWTADQM"/>
<dbReference type="InterPro" id="IPR050721">
    <property type="entry name" value="Trk_Ktr_HKT_K-transport"/>
</dbReference>
<dbReference type="Pfam" id="PF02254">
    <property type="entry name" value="TrkA_N"/>
    <property type="match status" value="1"/>
</dbReference>
<dbReference type="PANTHER" id="PTHR43833">
    <property type="entry name" value="POTASSIUM CHANNEL PROTEIN 2-RELATED-RELATED"/>
    <property type="match status" value="1"/>
</dbReference>
<dbReference type="InterPro" id="IPR003148">
    <property type="entry name" value="RCK_N"/>
</dbReference>